<dbReference type="Gene3D" id="3.40.50.300">
    <property type="entry name" value="P-loop containing nucleotide triphosphate hydrolases"/>
    <property type="match status" value="1"/>
</dbReference>
<dbReference type="GO" id="GO:0004386">
    <property type="term" value="F:helicase activity"/>
    <property type="evidence" value="ECO:0007669"/>
    <property type="project" value="UniProtKB-KW"/>
</dbReference>
<keyword evidence="1" id="KW-0378">Hydrolase</keyword>
<dbReference type="FunFam" id="3.40.50.300:FF:002670">
    <property type="entry name" value="Os03g0282700 protein"/>
    <property type="match status" value="1"/>
</dbReference>
<dbReference type="InterPro" id="IPR011709">
    <property type="entry name" value="DEAD-box_helicase_OB_fold"/>
</dbReference>
<dbReference type="Pfam" id="PF21010">
    <property type="entry name" value="HA2_C"/>
    <property type="match status" value="1"/>
</dbReference>
<proteinExistence type="predicted"/>
<dbReference type="SMART" id="SM00490">
    <property type="entry name" value="HELICc"/>
    <property type="match status" value="1"/>
</dbReference>
<dbReference type="PANTHER" id="PTHR18934:SF221">
    <property type="entry name" value="ATP-DEPENDENT RNA HELICASE DHX34-RELATED"/>
    <property type="match status" value="1"/>
</dbReference>
<dbReference type="Pfam" id="PF24485">
    <property type="entry name" value="zf-C2H2_DHX34"/>
    <property type="match status" value="1"/>
</dbReference>
<evidence type="ECO:0000256" key="2">
    <source>
        <dbReference type="ARBA" id="ARBA00022806"/>
    </source>
</evidence>
<keyword evidence="2" id="KW-0067">ATP-binding</keyword>
<keyword evidence="4" id="KW-1185">Reference proteome</keyword>
<dbReference type="PROSITE" id="PS51194">
    <property type="entry name" value="HELICASE_CTER"/>
    <property type="match status" value="1"/>
</dbReference>
<organism evidence="4 5">
    <name type="scientific">Acrobeloides nanus</name>
    <dbReference type="NCBI Taxonomy" id="290746"/>
    <lineage>
        <taxon>Eukaryota</taxon>
        <taxon>Metazoa</taxon>
        <taxon>Ecdysozoa</taxon>
        <taxon>Nematoda</taxon>
        <taxon>Chromadorea</taxon>
        <taxon>Rhabditida</taxon>
        <taxon>Tylenchina</taxon>
        <taxon>Cephalobomorpha</taxon>
        <taxon>Cephaloboidea</taxon>
        <taxon>Cephalobidae</taxon>
        <taxon>Acrobeloides</taxon>
    </lineage>
</organism>
<dbReference type="CDD" id="cd18791">
    <property type="entry name" value="SF2_C_RHA"/>
    <property type="match status" value="1"/>
</dbReference>
<keyword evidence="2" id="KW-0547">Nucleotide-binding</keyword>
<protein>
    <submittedName>
        <fullName evidence="5">Helicase C-terminal domain-containing protein</fullName>
    </submittedName>
</protein>
<dbReference type="Proteomes" id="UP000887540">
    <property type="component" value="Unplaced"/>
</dbReference>
<sequence length="717" mass="82502">MPVKEWDVDPTKKSVKIDHEPFLKILQMIDKKYPEKERGDALVFLNGISEITTVAEALKEYAEFSKKWIILILHSTLSVEEQNKVFDIAPTGVRKCILSTNIAETSVTIDEVRFVIDSGKVNLVRYDPISRMHRLAPCWISKASAEQRKGRAGRTGPGVCYRLYSVEQFNKMEPFTPSEIKRVSLESLVLQVLSMNLQINVREFPFVEMPDRDSLEEAVEDLKRQGVISAHDEKSLTPLGTILADLPVDVLVGKMLVYACVLDQVDVTLTMAAGLSVQSPFTNRSFRDYDCVQKRQHLLSDIGDPFTLVKTYREWLKLRSSGEDTRKWARKCGIEESRLFEIMKLRRQFMQILEQSDLIPKKEDKDAGSSRERRIKAGEKRKLRELKKMAGFEEKKRKVLKHGQHFDTIMNVVEEGDQAPTAQDDINSLEFALMKNRDEVSKELSSHKLNETTAILLKMIVAIGIYPQFAVEDPHNNHRIGTDQFAHTFNKPFVVLHPNSALGQMPEALDIPVDDQGQSHLHQLVYFGLLLETTKPFLCNSARIPALFLLIAARNITCKDPQTLSCDGFIEFRFSRVDYCTEVLDKVSEIRRQFIHCVERKLRGDDYRSRELERSIVKFAKSEIPFSIKRNVNPPKFMDNGIFMENGEEYTGASFFQAKDFFNTNEPTEEDQMVDEELDEKKVDEKKLGKKYFCEHCKVDLYFPSNIEILKHKKSHM</sequence>
<dbReference type="Pfam" id="PF00271">
    <property type="entry name" value="Helicase_C"/>
    <property type="match status" value="1"/>
</dbReference>
<dbReference type="Pfam" id="PF07717">
    <property type="entry name" value="OB_NTP_bind"/>
    <property type="match status" value="1"/>
</dbReference>
<accession>A0A914C233</accession>
<evidence type="ECO:0000259" key="3">
    <source>
        <dbReference type="PROSITE" id="PS51194"/>
    </source>
</evidence>
<dbReference type="PANTHER" id="PTHR18934">
    <property type="entry name" value="ATP-DEPENDENT RNA HELICASE"/>
    <property type="match status" value="1"/>
</dbReference>
<dbReference type="InterPro" id="IPR001650">
    <property type="entry name" value="Helicase_C-like"/>
</dbReference>
<dbReference type="InterPro" id="IPR027417">
    <property type="entry name" value="P-loop_NTPase"/>
</dbReference>
<dbReference type="InterPro" id="IPR056382">
    <property type="entry name" value="DHX34_Znf-C2H2"/>
</dbReference>
<feature type="domain" description="Helicase C-terminal" evidence="3">
    <location>
        <begin position="28"/>
        <end position="196"/>
    </location>
</feature>
<dbReference type="InterPro" id="IPR007502">
    <property type="entry name" value="Helicase-assoc_dom"/>
</dbReference>
<dbReference type="GO" id="GO:0003723">
    <property type="term" value="F:RNA binding"/>
    <property type="evidence" value="ECO:0007669"/>
    <property type="project" value="TreeGrafter"/>
</dbReference>
<dbReference type="Gene3D" id="1.20.120.1080">
    <property type="match status" value="1"/>
</dbReference>
<dbReference type="GO" id="GO:0016787">
    <property type="term" value="F:hydrolase activity"/>
    <property type="evidence" value="ECO:0007669"/>
    <property type="project" value="UniProtKB-KW"/>
</dbReference>
<dbReference type="FunFam" id="1.20.120.1080:FF:000005">
    <property type="entry name" value="ATP-dependent helicase HrpA"/>
    <property type="match status" value="1"/>
</dbReference>
<evidence type="ECO:0000313" key="4">
    <source>
        <dbReference type="Proteomes" id="UP000887540"/>
    </source>
</evidence>
<evidence type="ECO:0000313" key="5">
    <source>
        <dbReference type="WBParaSite" id="ACRNAN_Path_1542.g6017.t1"/>
    </source>
</evidence>
<keyword evidence="2" id="KW-0347">Helicase</keyword>
<dbReference type="SMART" id="SM00847">
    <property type="entry name" value="HA2"/>
    <property type="match status" value="1"/>
</dbReference>
<reference evidence="5" key="1">
    <citation type="submission" date="2022-11" db="UniProtKB">
        <authorList>
            <consortium name="WormBaseParasite"/>
        </authorList>
    </citation>
    <scope>IDENTIFICATION</scope>
</reference>
<dbReference type="SUPFAM" id="SSF52540">
    <property type="entry name" value="P-loop containing nucleoside triphosphate hydrolases"/>
    <property type="match status" value="1"/>
</dbReference>
<name>A0A914C233_9BILA</name>
<evidence type="ECO:0000256" key="1">
    <source>
        <dbReference type="ARBA" id="ARBA00022801"/>
    </source>
</evidence>
<dbReference type="WBParaSite" id="ACRNAN_Path_1542.g6017.t1">
    <property type="protein sequence ID" value="ACRNAN_Path_1542.g6017.t1"/>
    <property type="gene ID" value="ACRNAN_Path_1542.g6017"/>
</dbReference>
<dbReference type="AlphaFoldDB" id="A0A914C233"/>